<dbReference type="AlphaFoldDB" id="A0A942TR03"/>
<dbReference type="EMBL" id="JAGYPJ010000001">
    <property type="protein sequence ID" value="MBS4200512.1"/>
    <property type="molecule type" value="Genomic_DNA"/>
</dbReference>
<evidence type="ECO:0000313" key="3">
    <source>
        <dbReference type="Proteomes" id="UP000682713"/>
    </source>
</evidence>
<organism evidence="2 3">
    <name type="scientific">Lederbergia citrisecunda</name>
    <dbReference type="NCBI Taxonomy" id="2833583"/>
    <lineage>
        <taxon>Bacteria</taxon>
        <taxon>Bacillati</taxon>
        <taxon>Bacillota</taxon>
        <taxon>Bacilli</taxon>
        <taxon>Bacillales</taxon>
        <taxon>Bacillaceae</taxon>
        <taxon>Lederbergia</taxon>
    </lineage>
</organism>
<feature type="domain" description="Non-reducing end beta-L-arabinofuranosidase-like GH127 C-terminal" evidence="1">
    <location>
        <begin position="16"/>
        <end position="52"/>
    </location>
</feature>
<accession>A0A942TR03</accession>
<dbReference type="Proteomes" id="UP000682713">
    <property type="component" value="Unassembled WGS sequence"/>
</dbReference>
<name>A0A942TR03_9BACI</name>
<dbReference type="RefSeq" id="WP_213111084.1">
    <property type="nucleotide sequence ID" value="NZ_JAGYPJ010000001.1"/>
</dbReference>
<keyword evidence="3" id="KW-1185">Reference proteome</keyword>
<proteinExistence type="predicted"/>
<sequence length="54" mass="6317">MAIVIFVLEINPSDNEQLYVTSHNEKAPIEVKAIPYFSWRNRGPGEMVVWIREE</sequence>
<protein>
    <recommendedName>
        <fullName evidence="1">Non-reducing end beta-L-arabinofuranosidase-like GH127 C-terminal domain-containing protein</fullName>
    </recommendedName>
</protein>
<evidence type="ECO:0000313" key="2">
    <source>
        <dbReference type="EMBL" id="MBS4200512.1"/>
    </source>
</evidence>
<gene>
    <name evidence="2" type="ORF">KHA93_12815</name>
</gene>
<comment type="caution">
    <text evidence="2">The sequence shown here is derived from an EMBL/GenBank/DDBJ whole genome shotgun (WGS) entry which is preliminary data.</text>
</comment>
<evidence type="ECO:0000259" key="1">
    <source>
        <dbReference type="Pfam" id="PF20737"/>
    </source>
</evidence>
<dbReference type="InterPro" id="IPR049049">
    <property type="entry name" value="Beta-AFase-like_GH127_C"/>
</dbReference>
<reference evidence="2 3" key="1">
    <citation type="submission" date="2021-05" db="EMBL/GenBank/DDBJ databases">
        <title>Novel Bacillus species.</title>
        <authorList>
            <person name="Liu G."/>
        </authorList>
    </citation>
    <scope>NUCLEOTIDE SEQUENCE [LARGE SCALE GENOMIC DNA]</scope>
    <source>
        <strain evidence="2 3">FJAT-49732</strain>
    </source>
</reference>
<dbReference type="Pfam" id="PF20737">
    <property type="entry name" value="Glyco_hydro127C"/>
    <property type="match status" value="1"/>
</dbReference>